<evidence type="ECO:0000259" key="4">
    <source>
        <dbReference type="PROSITE" id="PS50033"/>
    </source>
</evidence>
<feature type="coiled-coil region" evidence="2">
    <location>
        <begin position="134"/>
        <end position="210"/>
    </location>
</feature>
<gene>
    <name evidence="5" type="ORF">CJOHNSTONI_LOCUS8691</name>
</gene>
<dbReference type="Pfam" id="PF00789">
    <property type="entry name" value="UBX"/>
    <property type="match status" value="1"/>
</dbReference>
<keyword evidence="6" id="KW-1185">Reference proteome</keyword>
<protein>
    <recommendedName>
        <fullName evidence="1">UBX domain-containing protein 4</fullName>
    </recommendedName>
</protein>
<keyword evidence="2" id="KW-0175">Coiled coil</keyword>
<dbReference type="PANTHER" id="PTHR46424">
    <property type="entry name" value="UBX DOMAIN-CONTAINING PROTEIN 4"/>
    <property type="match status" value="1"/>
</dbReference>
<evidence type="ECO:0000256" key="1">
    <source>
        <dbReference type="ARBA" id="ARBA00040925"/>
    </source>
</evidence>
<sequence>MKWFEGGIVEAIAISRQQNALFIVNIQEPPENNDEQSMRMAQLWDSIDNNICQPALVGIRIFQGTEAAKQFAQIYPVFVVPASYVIDLKGKPLDTLNNAHQSSSSILAGGSKSDKETERKESTDVSMDEKIKRAHELLEKKREEDEVMKKSEENQKEIKRRNLGKLTAEAKVSREERERREMIEQKNQEKREKEAYLKKVREQIKADKEERMNGMLGNVVERKQKAKPIEHQTELQSSDSSECRIQCKFLDGSTLVHHFASTDIFSQLVEVIKKDGRQGDDFYIMQMYPRREFPDITQTFAELGLTPSATVLVLSKCKRTVATYGGSRWIGLLQYAIAAPFQALYRVLLYIIGYNGPTSSVIEATKSNVSSTVPNKVRKPKENSERHRDHVRQEGNFRRFHNKEDSSHSDDEARWNGNSTQQL</sequence>
<evidence type="ECO:0000256" key="2">
    <source>
        <dbReference type="SAM" id="Coils"/>
    </source>
</evidence>
<accession>A0A8J2QAY7</accession>
<comment type="caution">
    <text evidence="5">The sequence shown here is derived from an EMBL/GenBank/DDBJ whole genome shotgun (WGS) entry which is preliminary data.</text>
</comment>
<dbReference type="EMBL" id="CAKAEH010001741">
    <property type="protein sequence ID" value="CAG9539050.1"/>
    <property type="molecule type" value="Genomic_DNA"/>
</dbReference>
<dbReference type="AlphaFoldDB" id="A0A8J2QAY7"/>
<name>A0A8J2QAY7_9BILA</name>
<feature type="domain" description="UBX" evidence="4">
    <location>
        <begin position="238"/>
        <end position="313"/>
    </location>
</feature>
<evidence type="ECO:0000313" key="5">
    <source>
        <dbReference type="EMBL" id="CAG9539050.1"/>
    </source>
</evidence>
<proteinExistence type="predicted"/>
<feature type="compositionally biased region" description="Basic and acidic residues" evidence="3">
    <location>
        <begin position="112"/>
        <end position="129"/>
    </location>
</feature>
<organism evidence="5 6">
    <name type="scientific">Cercopithifilaria johnstoni</name>
    <dbReference type="NCBI Taxonomy" id="2874296"/>
    <lineage>
        <taxon>Eukaryota</taxon>
        <taxon>Metazoa</taxon>
        <taxon>Ecdysozoa</taxon>
        <taxon>Nematoda</taxon>
        <taxon>Chromadorea</taxon>
        <taxon>Rhabditida</taxon>
        <taxon>Spirurina</taxon>
        <taxon>Spiruromorpha</taxon>
        <taxon>Filarioidea</taxon>
        <taxon>Onchocercidae</taxon>
        <taxon>Cercopithifilaria</taxon>
    </lineage>
</organism>
<evidence type="ECO:0000313" key="6">
    <source>
        <dbReference type="Proteomes" id="UP000746747"/>
    </source>
</evidence>
<dbReference type="OrthoDB" id="10254930at2759"/>
<dbReference type="SUPFAM" id="SSF54236">
    <property type="entry name" value="Ubiquitin-like"/>
    <property type="match status" value="1"/>
</dbReference>
<dbReference type="Proteomes" id="UP000746747">
    <property type="component" value="Unassembled WGS sequence"/>
</dbReference>
<reference evidence="5" key="1">
    <citation type="submission" date="2021-09" db="EMBL/GenBank/DDBJ databases">
        <authorList>
            <consortium name="Pathogen Informatics"/>
        </authorList>
    </citation>
    <scope>NUCLEOTIDE SEQUENCE</scope>
</reference>
<feature type="compositionally biased region" description="Low complexity" evidence="3">
    <location>
        <begin position="102"/>
        <end position="111"/>
    </location>
</feature>
<dbReference type="GO" id="GO:0036503">
    <property type="term" value="P:ERAD pathway"/>
    <property type="evidence" value="ECO:0007669"/>
    <property type="project" value="TreeGrafter"/>
</dbReference>
<dbReference type="SMART" id="SM00166">
    <property type="entry name" value="UBX"/>
    <property type="match status" value="1"/>
</dbReference>
<dbReference type="InterPro" id="IPR029071">
    <property type="entry name" value="Ubiquitin-like_domsf"/>
</dbReference>
<feature type="region of interest" description="Disordered" evidence="3">
    <location>
        <begin position="97"/>
        <end position="129"/>
    </location>
</feature>
<dbReference type="InterPro" id="IPR001012">
    <property type="entry name" value="UBX_dom"/>
</dbReference>
<evidence type="ECO:0000256" key="3">
    <source>
        <dbReference type="SAM" id="MobiDB-lite"/>
    </source>
</evidence>
<dbReference type="GO" id="GO:0005783">
    <property type="term" value="C:endoplasmic reticulum"/>
    <property type="evidence" value="ECO:0007669"/>
    <property type="project" value="TreeGrafter"/>
</dbReference>
<feature type="region of interest" description="Disordered" evidence="3">
    <location>
        <begin position="371"/>
        <end position="423"/>
    </location>
</feature>
<feature type="compositionally biased region" description="Basic and acidic residues" evidence="3">
    <location>
        <begin position="380"/>
        <end position="414"/>
    </location>
</feature>
<dbReference type="Gene3D" id="3.10.20.90">
    <property type="entry name" value="Phosphatidylinositol 3-kinase Catalytic Subunit, Chain A, domain 1"/>
    <property type="match status" value="1"/>
</dbReference>
<dbReference type="PROSITE" id="PS50033">
    <property type="entry name" value="UBX"/>
    <property type="match status" value="1"/>
</dbReference>
<dbReference type="PANTHER" id="PTHR46424:SF1">
    <property type="entry name" value="UBX DOMAIN-CONTAINING PROTEIN 4"/>
    <property type="match status" value="1"/>
</dbReference>